<dbReference type="InterPro" id="IPR006130">
    <property type="entry name" value="Asp/Orn_carbamoylTrfase"/>
</dbReference>
<keyword evidence="1 2" id="KW-0808">Transferase</keyword>
<dbReference type="PROSITE" id="PS00097">
    <property type="entry name" value="CARBAMOYLTRANSFERASE"/>
    <property type="match status" value="1"/>
</dbReference>
<name>A0A434A2K0_9FLAO</name>
<dbReference type="InterPro" id="IPR002292">
    <property type="entry name" value="Orn/put_carbamltrans"/>
</dbReference>
<comment type="caution">
    <text evidence="5">The sequence shown here is derived from an EMBL/GenBank/DDBJ whole genome shotgun (WGS) entry which is preliminary data.</text>
</comment>
<dbReference type="InterPro" id="IPR006132">
    <property type="entry name" value="Asp/Orn_carbamoyltranf_P-bd"/>
</dbReference>
<dbReference type="AlphaFoldDB" id="A0A434A2K0"/>
<dbReference type="Pfam" id="PF02729">
    <property type="entry name" value="OTCace_N"/>
    <property type="match status" value="1"/>
</dbReference>
<sequence>MSYITTTEERKHVISLVDLSEHETLEIINRGVEYANGTVELGHQLKGKIVGIYFTKTSTRTRTSFSTAALRLGAQIISYGPNDLQINTGENMSDTLQVLSQMLDGLVVRTGGSPDLLRTFANQKRMSIVNAMTEDEHPTQALADLTTLKRYFGEISGLEIIYLGEGNNTAVALALALAKFSNVKISFFTPPNYQIDPQILQYAKQQGAAKNTVINEYHDLKFLPGNADVIYTTRWQTTGTVKLDVNWREVFEPFAITQELMSKYPNAIFMHDLPAHRGEEVEAEVIDGERSIVFEQAENKAHSAKAVLEWCMQ</sequence>
<dbReference type="OrthoDB" id="9802587at2"/>
<dbReference type="Gene3D" id="3.40.50.1370">
    <property type="entry name" value="Aspartate/ornithine carbamoyltransferase"/>
    <property type="match status" value="2"/>
</dbReference>
<dbReference type="Pfam" id="PF00185">
    <property type="entry name" value="OTCace"/>
    <property type="match status" value="1"/>
</dbReference>
<evidence type="ECO:0000256" key="2">
    <source>
        <dbReference type="RuleBase" id="RU003634"/>
    </source>
</evidence>
<dbReference type="InterPro" id="IPR006131">
    <property type="entry name" value="Asp_carbamoyltransf_Asp/Orn-bd"/>
</dbReference>
<feature type="domain" description="Aspartate/ornithine carbamoyltransferase Asp/Orn-binding" evidence="3">
    <location>
        <begin position="157"/>
        <end position="311"/>
    </location>
</feature>
<protein>
    <submittedName>
        <fullName evidence="5">Ornithine carbamoyltransferase</fullName>
    </submittedName>
</protein>
<gene>
    <name evidence="5" type="ORF">D0817_19920</name>
</gene>
<proteinExistence type="inferred from homology"/>
<dbReference type="PANTHER" id="PTHR45753:SF3">
    <property type="entry name" value="ORNITHINE TRANSCARBAMYLASE, MITOCHONDRIAL"/>
    <property type="match status" value="1"/>
</dbReference>
<dbReference type="EMBL" id="QWDM01000015">
    <property type="protein sequence ID" value="RUT68629.1"/>
    <property type="molecule type" value="Genomic_DNA"/>
</dbReference>
<dbReference type="GO" id="GO:0004585">
    <property type="term" value="F:ornithine carbamoyltransferase activity"/>
    <property type="evidence" value="ECO:0007669"/>
    <property type="project" value="UniProtKB-ARBA"/>
</dbReference>
<dbReference type="InterPro" id="IPR036901">
    <property type="entry name" value="Asp/Orn_carbamoylTrfase_sf"/>
</dbReference>
<accession>A0A434A2K0</accession>
<evidence type="ECO:0000259" key="4">
    <source>
        <dbReference type="Pfam" id="PF02729"/>
    </source>
</evidence>
<dbReference type="PRINTS" id="PR00102">
    <property type="entry name" value="OTCASE"/>
</dbReference>
<dbReference type="RefSeq" id="WP_127340073.1">
    <property type="nucleotide sequence ID" value="NZ_QWDM01000015.1"/>
</dbReference>
<reference evidence="6" key="1">
    <citation type="journal article" date="2019" name="Syst. Appl. Microbiol.">
        <title>Flavobacterium circumlabens sp. nov. and Flavobacterium cupreum sp. nov., two psychrotrophic species isolated from Antarctic environmental samples.</title>
        <authorList>
            <person name="Kralova S."/>
            <person name="Busse H.-J."/>
            <person name="Svec P."/>
            <person name="Maslanova I."/>
            <person name="Stankova E."/>
            <person name="Bartak M."/>
            <person name="Sedlacek I."/>
        </authorList>
    </citation>
    <scope>NUCLEOTIDE SEQUENCE [LARGE SCALE GENOMIC DNA]</scope>
    <source>
        <strain evidence="6">CCM 8825</strain>
    </source>
</reference>
<dbReference type="GO" id="GO:0019240">
    <property type="term" value="P:citrulline biosynthetic process"/>
    <property type="evidence" value="ECO:0007669"/>
    <property type="project" value="TreeGrafter"/>
</dbReference>
<evidence type="ECO:0000313" key="5">
    <source>
        <dbReference type="EMBL" id="RUT68629.1"/>
    </source>
</evidence>
<dbReference type="PANTHER" id="PTHR45753">
    <property type="entry name" value="ORNITHINE CARBAMOYLTRANSFERASE, MITOCHONDRIAL"/>
    <property type="match status" value="1"/>
</dbReference>
<evidence type="ECO:0000313" key="6">
    <source>
        <dbReference type="Proteomes" id="UP000288102"/>
    </source>
</evidence>
<dbReference type="SUPFAM" id="SSF53671">
    <property type="entry name" value="Aspartate/ornithine carbamoyltransferase"/>
    <property type="match status" value="1"/>
</dbReference>
<dbReference type="GO" id="GO:0042450">
    <property type="term" value="P:L-arginine biosynthetic process via ornithine"/>
    <property type="evidence" value="ECO:0007669"/>
    <property type="project" value="TreeGrafter"/>
</dbReference>
<feature type="domain" description="Aspartate/ornithine carbamoyltransferase carbamoyl-P binding" evidence="4">
    <location>
        <begin position="11"/>
        <end position="149"/>
    </location>
</feature>
<organism evidence="5 6">
    <name type="scientific">Flavobacterium cupreum</name>
    <dbReference type="NCBI Taxonomy" id="2133766"/>
    <lineage>
        <taxon>Bacteria</taxon>
        <taxon>Pseudomonadati</taxon>
        <taxon>Bacteroidota</taxon>
        <taxon>Flavobacteriia</taxon>
        <taxon>Flavobacteriales</taxon>
        <taxon>Flavobacteriaceae</taxon>
        <taxon>Flavobacterium</taxon>
    </lineage>
</organism>
<dbReference type="GO" id="GO:0016597">
    <property type="term" value="F:amino acid binding"/>
    <property type="evidence" value="ECO:0007669"/>
    <property type="project" value="InterPro"/>
</dbReference>
<keyword evidence="6" id="KW-1185">Reference proteome</keyword>
<evidence type="ECO:0000256" key="1">
    <source>
        <dbReference type="ARBA" id="ARBA00022679"/>
    </source>
</evidence>
<evidence type="ECO:0000259" key="3">
    <source>
        <dbReference type="Pfam" id="PF00185"/>
    </source>
</evidence>
<dbReference type="PRINTS" id="PR00100">
    <property type="entry name" value="AOTCASE"/>
</dbReference>
<dbReference type="Proteomes" id="UP000288102">
    <property type="component" value="Unassembled WGS sequence"/>
</dbReference>
<comment type="similarity">
    <text evidence="2">Belongs to the aspartate/ornithine carbamoyltransferase superfamily.</text>
</comment>